<name>A0A921LC20_9LACO</name>
<dbReference type="InterPro" id="IPR011008">
    <property type="entry name" value="Dimeric_a/b-barrel"/>
</dbReference>
<comment type="similarity">
    <text evidence="1">Belongs to the YciI family.</text>
</comment>
<evidence type="ECO:0000313" key="3">
    <source>
        <dbReference type="EMBL" id="HJF87646.1"/>
    </source>
</evidence>
<sequence length="109" mass="12539">MNTFIAELEMVTNKTNSEEFKRVNDTHADYYRPLIAEGKFLMSGPALDKDGQVNGRGIFIIRAKNRLEAEHIMSNDPMVVAGFSKYTLKEFQPMLINPVLKDFLNKEER</sequence>
<evidence type="ECO:0000259" key="2">
    <source>
        <dbReference type="Pfam" id="PF03795"/>
    </source>
</evidence>
<dbReference type="InterPro" id="IPR005545">
    <property type="entry name" value="YCII"/>
</dbReference>
<evidence type="ECO:0000313" key="4">
    <source>
        <dbReference type="Proteomes" id="UP000747013"/>
    </source>
</evidence>
<dbReference type="PANTHER" id="PTHR37828">
    <property type="entry name" value="GSR2449 PROTEIN"/>
    <property type="match status" value="1"/>
</dbReference>
<feature type="domain" description="YCII-related" evidence="2">
    <location>
        <begin position="13"/>
        <end position="91"/>
    </location>
</feature>
<protein>
    <submittedName>
        <fullName evidence="3">YciI family protein</fullName>
    </submittedName>
</protein>
<gene>
    <name evidence="3" type="ORF">K8V88_09450</name>
</gene>
<accession>A0A921LC20</accession>
<reference evidence="3" key="2">
    <citation type="submission" date="2021-09" db="EMBL/GenBank/DDBJ databases">
        <authorList>
            <person name="Gilroy R."/>
        </authorList>
    </citation>
    <scope>NUCLEOTIDE SEQUENCE</scope>
    <source>
        <strain evidence="3">7886</strain>
    </source>
</reference>
<dbReference type="Pfam" id="PF03795">
    <property type="entry name" value="YCII"/>
    <property type="match status" value="1"/>
</dbReference>
<reference evidence="3" key="1">
    <citation type="journal article" date="2021" name="PeerJ">
        <title>Extensive microbial diversity within the chicken gut microbiome revealed by metagenomics and culture.</title>
        <authorList>
            <person name="Gilroy R."/>
            <person name="Ravi A."/>
            <person name="Getino M."/>
            <person name="Pursley I."/>
            <person name="Horton D.L."/>
            <person name="Alikhan N.F."/>
            <person name="Baker D."/>
            <person name="Gharbi K."/>
            <person name="Hall N."/>
            <person name="Watson M."/>
            <person name="Adriaenssens E.M."/>
            <person name="Foster-Nyarko E."/>
            <person name="Jarju S."/>
            <person name="Secka A."/>
            <person name="Antonio M."/>
            <person name="Oren A."/>
            <person name="Chaudhuri R.R."/>
            <person name="La Ragione R."/>
            <person name="Hildebrand F."/>
            <person name="Pallen M.J."/>
        </authorList>
    </citation>
    <scope>NUCLEOTIDE SEQUENCE</scope>
    <source>
        <strain evidence="3">7886</strain>
    </source>
</reference>
<organism evidence="3 4">
    <name type="scientific">Companilactobacillus farciminis</name>
    <dbReference type="NCBI Taxonomy" id="1612"/>
    <lineage>
        <taxon>Bacteria</taxon>
        <taxon>Bacillati</taxon>
        <taxon>Bacillota</taxon>
        <taxon>Bacilli</taxon>
        <taxon>Lactobacillales</taxon>
        <taxon>Lactobacillaceae</taxon>
        <taxon>Companilactobacillus</taxon>
    </lineage>
</organism>
<comment type="caution">
    <text evidence="3">The sequence shown here is derived from an EMBL/GenBank/DDBJ whole genome shotgun (WGS) entry which is preliminary data.</text>
</comment>
<dbReference type="Gene3D" id="3.30.70.1060">
    <property type="entry name" value="Dimeric alpha+beta barrel"/>
    <property type="match status" value="1"/>
</dbReference>
<dbReference type="AlphaFoldDB" id="A0A921LC20"/>
<proteinExistence type="inferred from homology"/>
<evidence type="ECO:0000256" key="1">
    <source>
        <dbReference type="ARBA" id="ARBA00007689"/>
    </source>
</evidence>
<dbReference type="EMBL" id="DYWC01000222">
    <property type="protein sequence ID" value="HJF87646.1"/>
    <property type="molecule type" value="Genomic_DNA"/>
</dbReference>
<dbReference type="SUPFAM" id="SSF54909">
    <property type="entry name" value="Dimeric alpha+beta barrel"/>
    <property type="match status" value="1"/>
</dbReference>
<dbReference type="PANTHER" id="PTHR37828:SF1">
    <property type="entry name" value="YCII-RELATED DOMAIN-CONTAINING PROTEIN"/>
    <property type="match status" value="1"/>
</dbReference>
<dbReference type="Proteomes" id="UP000747013">
    <property type="component" value="Unassembled WGS sequence"/>
</dbReference>